<feature type="compositionally biased region" description="Polar residues" evidence="1">
    <location>
        <begin position="38"/>
        <end position="56"/>
    </location>
</feature>
<protein>
    <submittedName>
        <fullName evidence="2">Uncharacterized protein</fullName>
    </submittedName>
</protein>
<dbReference type="EMBL" id="SRPW01000053">
    <property type="protein sequence ID" value="KAG6018221.1"/>
    <property type="molecule type" value="Genomic_DNA"/>
</dbReference>
<accession>A0A9P7NGS0</accession>
<evidence type="ECO:0000313" key="2">
    <source>
        <dbReference type="EMBL" id="KAG6018221.1"/>
    </source>
</evidence>
<comment type="caution">
    <text evidence="2">The sequence shown here is derived from an EMBL/GenBank/DDBJ whole genome shotgun (WGS) entry which is preliminary data.</text>
</comment>
<gene>
    <name evidence="2" type="ORF">E4U43_007062</name>
</gene>
<feature type="region of interest" description="Disordered" evidence="1">
    <location>
        <begin position="20"/>
        <end position="56"/>
    </location>
</feature>
<feature type="compositionally biased region" description="Polar residues" evidence="1">
    <location>
        <begin position="20"/>
        <end position="31"/>
    </location>
</feature>
<proteinExistence type="predicted"/>
<evidence type="ECO:0000256" key="1">
    <source>
        <dbReference type="SAM" id="MobiDB-lite"/>
    </source>
</evidence>
<dbReference type="Proteomes" id="UP000748025">
    <property type="component" value="Unassembled WGS sequence"/>
</dbReference>
<evidence type="ECO:0000313" key="3">
    <source>
        <dbReference type="Proteomes" id="UP000748025"/>
    </source>
</evidence>
<name>A0A9P7NGS0_9HYPO</name>
<sequence>MEHIQVDQLQIGSLESPLTLSSATSNTNVNTEPLRVTTGPSSSFPSMESAQAKSTRLSSSLPTDDLLFQQEHISVGVKAYMGWFARNRSCRSIRLAFRKLESSRH</sequence>
<organism evidence="2 3">
    <name type="scientific">Claviceps pusilla</name>
    <dbReference type="NCBI Taxonomy" id="123648"/>
    <lineage>
        <taxon>Eukaryota</taxon>
        <taxon>Fungi</taxon>
        <taxon>Dikarya</taxon>
        <taxon>Ascomycota</taxon>
        <taxon>Pezizomycotina</taxon>
        <taxon>Sordariomycetes</taxon>
        <taxon>Hypocreomycetidae</taxon>
        <taxon>Hypocreales</taxon>
        <taxon>Clavicipitaceae</taxon>
        <taxon>Claviceps</taxon>
    </lineage>
</organism>
<dbReference type="AlphaFoldDB" id="A0A9P7NGS0"/>
<reference evidence="2" key="1">
    <citation type="journal article" date="2020" name="bioRxiv">
        <title>Whole genome comparisons of ergot fungi reveals the divergence and evolution of species within the genus Claviceps are the result of varying mechanisms driving genome evolution and host range expansion.</title>
        <authorList>
            <person name="Wyka S.A."/>
            <person name="Mondo S.J."/>
            <person name="Liu M."/>
            <person name="Dettman J."/>
            <person name="Nalam V."/>
            <person name="Broders K.D."/>
        </authorList>
    </citation>
    <scope>NUCLEOTIDE SEQUENCE</scope>
    <source>
        <strain evidence="2">CCC 602</strain>
    </source>
</reference>
<keyword evidence="3" id="KW-1185">Reference proteome</keyword>